<evidence type="ECO:0000256" key="3">
    <source>
        <dbReference type="ARBA" id="ARBA00022692"/>
    </source>
</evidence>
<name>D6Y171_BACIE</name>
<accession>D6Y171</accession>
<evidence type="ECO:0000256" key="2">
    <source>
        <dbReference type="ARBA" id="ARBA00009142"/>
    </source>
</evidence>
<reference evidence="7" key="1">
    <citation type="submission" date="2009-10" db="EMBL/GenBank/DDBJ databases">
        <title>Complete sequence of Bacillus selenitireducens MLS10.</title>
        <authorList>
            <consortium name="US DOE Joint Genome Institute"/>
            <person name="Lucas S."/>
            <person name="Copeland A."/>
            <person name="Lapidus A."/>
            <person name="Glavina del Rio T."/>
            <person name="Dalin E."/>
            <person name="Tice H."/>
            <person name="Bruce D."/>
            <person name="Goodwin L."/>
            <person name="Pitluck S."/>
            <person name="Sims D."/>
            <person name="Brettin T."/>
            <person name="Detter J.C."/>
            <person name="Han C."/>
            <person name="Larimer F."/>
            <person name="Land M."/>
            <person name="Hauser L."/>
            <person name="Kyrpides N."/>
            <person name="Ovchinnikova G."/>
            <person name="Stolz J."/>
        </authorList>
    </citation>
    <scope>NUCLEOTIDE SEQUENCE [LARGE SCALE GENOMIC DNA]</scope>
    <source>
        <strain evidence="7">MLS10</strain>
    </source>
</reference>
<comment type="subcellular location">
    <subcellularLocation>
        <location evidence="6">Cell membrane</location>
        <topology evidence="6">Multi-pass membrane protein</topology>
    </subcellularLocation>
    <subcellularLocation>
        <location evidence="1">Membrane</location>
        <topology evidence="1">Multi-pass membrane protein</topology>
    </subcellularLocation>
</comment>
<keyword evidence="3 6" id="KW-0812">Transmembrane</keyword>
<keyword evidence="4 6" id="KW-1133">Transmembrane helix</keyword>
<dbReference type="PANTHER" id="PTHR43701:SF2">
    <property type="entry name" value="MEMBRANE TRANSPORTER PROTEIN YJNA-RELATED"/>
    <property type="match status" value="1"/>
</dbReference>
<keyword evidence="6" id="KW-1003">Cell membrane</keyword>
<dbReference type="eggNOG" id="COG0730">
    <property type="taxonomic scope" value="Bacteria"/>
</dbReference>
<dbReference type="InterPro" id="IPR051598">
    <property type="entry name" value="TSUP/Inactive_protease-like"/>
</dbReference>
<dbReference type="RefSeq" id="WP_013172099.1">
    <property type="nucleotide sequence ID" value="NC_014219.1"/>
</dbReference>
<dbReference type="EMBL" id="CP001791">
    <property type="protein sequence ID" value="ADH98675.1"/>
    <property type="molecule type" value="Genomic_DNA"/>
</dbReference>
<dbReference type="GO" id="GO:0005886">
    <property type="term" value="C:plasma membrane"/>
    <property type="evidence" value="ECO:0007669"/>
    <property type="project" value="UniProtKB-SubCell"/>
</dbReference>
<feature type="transmembrane region" description="Helical" evidence="6">
    <location>
        <begin position="77"/>
        <end position="97"/>
    </location>
</feature>
<evidence type="ECO:0000256" key="4">
    <source>
        <dbReference type="ARBA" id="ARBA00022989"/>
    </source>
</evidence>
<comment type="similarity">
    <text evidence="2 6">Belongs to the 4-toluene sulfonate uptake permease (TSUP) (TC 2.A.102) family.</text>
</comment>
<dbReference type="Proteomes" id="UP000000271">
    <property type="component" value="Chromosome"/>
</dbReference>
<sequence length="272" mass="29137">MEWLVLLLLGFAAATLGSLIGLGGGIIVVPGLLILQDVTGIISGITPQVAVGTSLLIMIFTGLSSTLSYVKQKSIDLKSGLVFFIGSGPGAIFGVWLNQGLVMNQFLVIFGTFMIVISIVLWLKKHVRPLSVPVGRNLYWTDHQGVEWTYGYQPVIGIMLGFIVGSISGLFGIGGGSLMVPAMILLFAFPPHLAVATSMFMIMLSAIVGSVSHILVGNVHWLYALALIPGAWFGGKSGALLNRRLSSDRLVLLLRIFLIILAFRLLWQGMTG</sequence>
<feature type="transmembrane region" description="Helical" evidence="6">
    <location>
        <begin position="200"/>
        <end position="228"/>
    </location>
</feature>
<organism evidence="7 8">
    <name type="scientific">Bacillus selenitireducens (strain ATCC 700615 / DSM 15326 / MLS10)</name>
    <dbReference type="NCBI Taxonomy" id="439292"/>
    <lineage>
        <taxon>Bacteria</taxon>
        <taxon>Bacillati</taxon>
        <taxon>Bacillota</taxon>
        <taxon>Bacilli</taxon>
        <taxon>Bacillales</taxon>
        <taxon>Bacillaceae</taxon>
        <taxon>Salisediminibacterium</taxon>
    </lineage>
</organism>
<proteinExistence type="inferred from homology"/>
<evidence type="ECO:0000256" key="1">
    <source>
        <dbReference type="ARBA" id="ARBA00004141"/>
    </source>
</evidence>
<feature type="transmembrane region" description="Helical" evidence="6">
    <location>
        <begin position="49"/>
        <end position="70"/>
    </location>
</feature>
<evidence type="ECO:0000313" key="7">
    <source>
        <dbReference type="EMBL" id="ADH98675.1"/>
    </source>
</evidence>
<dbReference type="InterPro" id="IPR002781">
    <property type="entry name" value="TM_pro_TauE-like"/>
</dbReference>
<dbReference type="STRING" id="439292.Bsel_1159"/>
<evidence type="ECO:0000313" key="8">
    <source>
        <dbReference type="Proteomes" id="UP000000271"/>
    </source>
</evidence>
<evidence type="ECO:0000256" key="5">
    <source>
        <dbReference type="ARBA" id="ARBA00023136"/>
    </source>
</evidence>
<keyword evidence="8" id="KW-1185">Reference proteome</keyword>
<feature type="transmembrane region" description="Helical" evidence="6">
    <location>
        <begin position="103"/>
        <end position="123"/>
    </location>
</feature>
<dbReference type="AlphaFoldDB" id="D6Y171"/>
<feature type="transmembrane region" description="Helical" evidence="6">
    <location>
        <begin position="155"/>
        <end position="188"/>
    </location>
</feature>
<gene>
    <name evidence="7" type="ordered locus">Bsel_1159</name>
</gene>
<protein>
    <recommendedName>
        <fullName evidence="6">Probable membrane transporter protein</fullName>
    </recommendedName>
</protein>
<keyword evidence="5 6" id="KW-0472">Membrane</keyword>
<evidence type="ECO:0000256" key="6">
    <source>
        <dbReference type="RuleBase" id="RU363041"/>
    </source>
</evidence>
<dbReference type="HOGENOM" id="CLU_045498_5_3_9"/>
<feature type="transmembrane region" description="Helical" evidence="6">
    <location>
        <begin position="249"/>
        <end position="267"/>
    </location>
</feature>
<dbReference type="PANTHER" id="PTHR43701">
    <property type="entry name" value="MEMBRANE TRANSPORTER PROTEIN MJ0441-RELATED"/>
    <property type="match status" value="1"/>
</dbReference>
<dbReference type="OrthoDB" id="9780109at2"/>
<dbReference type="KEGG" id="bse:Bsel_1159"/>
<dbReference type="Pfam" id="PF01925">
    <property type="entry name" value="TauE"/>
    <property type="match status" value="1"/>
</dbReference>